<dbReference type="Pfam" id="PF05075">
    <property type="entry name" value="DUF684"/>
    <property type="match status" value="1"/>
</dbReference>
<evidence type="ECO:0000313" key="2">
    <source>
        <dbReference type="EMBL" id="EGT44577.1"/>
    </source>
</evidence>
<reference evidence="3" key="1">
    <citation type="submission" date="2011-07" db="EMBL/GenBank/DDBJ databases">
        <authorList>
            <consortium name="Caenorhabditis brenneri Sequencing and Analysis Consortium"/>
            <person name="Wilson R.K."/>
        </authorList>
    </citation>
    <scope>NUCLEOTIDE SEQUENCE [LARGE SCALE GENOMIC DNA]</scope>
    <source>
        <strain evidence="3">PB2801</strain>
    </source>
</reference>
<organism evidence="3">
    <name type="scientific">Caenorhabditis brenneri</name>
    <name type="common">Nematode worm</name>
    <dbReference type="NCBI Taxonomy" id="135651"/>
    <lineage>
        <taxon>Eukaryota</taxon>
        <taxon>Metazoa</taxon>
        <taxon>Ecdysozoa</taxon>
        <taxon>Nematoda</taxon>
        <taxon>Chromadorea</taxon>
        <taxon>Rhabditida</taxon>
        <taxon>Rhabditina</taxon>
        <taxon>Rhabditomorpha</taxon>
        <taxon>Rhabditoidea</taxon>
        <taxon>Rhabditidae</taxon>
        <taxon>Peloderinae</taxon>
        <taxon>Caenorhabditis</taxon>
    </lineage>
</organism>
<protein>
    <submittedName>
        <fullName evidence="2">Uncharacterized protein</fullName>
    </submittedName>
</protein>
<dbReference type="STRING" id="135651.G0P418"/>
<dbReference type="OrthoDB" id="5899313at2759"/>
<dbReference type="InParanoid" id="G0P418"/>
<dbReference type="AlphaFoldDB" id="G0P418"/>
<dbReference type="InterPro" id="IPR007767">
    <property type="entry name" value="DUF684"/>
</dbReference>
<dbReference type="HOGENOM" id="CLU_040461_1_0_1"/>
<accession>G0P418</accession>
<dbReference type="PANTHER" id="PTHR31464">
    <property type="entry name" value="PROTEIN CBG01266"/>
    <property type="match status" value="1"/>
</dbReference>
<dbReference type="PANTHER" id="PTHR31464:SF7">
    <property type="entry name" value="DUF4781 DOMAIN-CONTAINING PROTEIN"/>
    <property type="match status" value="1"/>
</dbReference>
<sequence length="409" mass="47135">MAISEANDKITAEAPKGSDKRGALRYTDCIKPIIENLETYLSSGDGPYDDISRHVHELGLNIQSGISQMLQDFCDELKKLVLKLDELDEKSAPGYQEFKKFLTDNQLSVEIMEDFLCLKKSLNDCLKLSDDASIDGFRAAYKRTCPLTLACSISNLLKYEFTNPLLVAMEKDLKKLKTTFKFWEYTIKTFLWDLFFIESFARGLLNIRETWNSEQILKKSEQISKQIEKWEEPYFDNETYWEEWKNKLTNYFATHTNMNNEQKADDLKKELRKAWTNEPLYICVINEVKSGGDFYLYCVNRDAQLIEVKETGKCNAFIYRSRNARKMVDSGFKAVEDEVKQCGKLKFGTEMTTEQKASEVLKQVRSDGLVALLGNWSTSKLRVVNGGKREKGHGHWGYIQGYTLLVGLP</sequence>
<dbReference type="EMBL" id="GL380056">
    <property type="protein sequence ID" value="EGT44577.1"/>
    <property type="molecule type" value="Genomic_DNA"/>
</dbReference>
<evidence type="ECO:0000256" key="1">
    <source>
        <dbReference type="SAM" id="MobiDB-lite"/>
    </source>
</evidence>
<keyword evidence="3" id="KW-1185">Reference proteome</keyword>
<evidence type="ECO:0000313" key="3">
    <source>
        <dbReference type="Proteomes" id="UP000008068"/>
    </source>
</evidence>
<name>G0P418_CAEBE</name>
<dbReference type="Proteomes" id="UP000008068">
    <property type="component" value="Unassembled WGS sequence"/>
</dbReference>
<feature type="region of interest" description="Disordered" evidence="1">
    <location>
        <begin position="1"/>
        <end position="20"/>
    </location>
</feature>
<gene>
    <name evidence="2" type="ORF">CAEBREN_25931</name>
</gene>
<proteinExistence type="predicted"/>